<evidence type="ECO:0000313" key="2">
    <source>
        <dbReference type="Proteomes" id="UP001189624"/>
    </source>
</evidence>
<protein>
    <submittedName>
        <fullName evidence="1">Uncharacterized protein</fullName>
    </submittedName>
</protein>
<keyword evidence="2" id="KW-1185">Reference proteome</keyword>
<organism evidence="1 2">
    <name type="scientific">Sphenostylis stenocarpa</name>
    <dbReference type="NCBI Taxonomy" id="92480"/>
    <lineage>
        <taxon>Eukaryota</taxon>
        <taxon>Viridiplantae</taxon>
        <taxon>Streptophyta</taxon>
        <taxon>Embryophyta</taxon>
        <taxon>Tracheophyta</taxon>
        <taxon>Spermatophyta</taxon>
        <taxon>Magnoliopsida</taxon>
        <taxon>eudicotyledons</taxon>
        <taxon>Gunneridae</taxon>
        <taxon>Pentapetalae</taxon>
        <taxon>rosids</taxon>
        <taxon>fabids</taxon>
        <taxon>Fabales</taxon>
        <taxon>Fabaceae</taxon>
        <taxon>Papilionoideae</taxon>
        <taxon>50 kb inversion clade</taxon>
        <taxon>NPAAA clade</taxon>
        <taxon>indigoferoid/millettioid clade</taxon>
        <taxon>Phaseoleae</taxon>
        <taxon>Sphenostylis</taxon>
    </lineage>
</organism>
<dbReference type="Gramene" id="rna-AYBTSS11_LOCUS20859">
    <property type="protein sequence ID" value="CAJ1965470.1"/>
    <property type="gene ID" value="gene-AYBTSS11_LOCUS20859"/>
</dbReference>
<dbReference type="EMBL" id="OY731403">
    <property type="protein sequence ID" value="CAJ1965470.1"/>
    <property type="molecule type" value="Genomic_DNA"/>
</dbReference>
<reference evidence="1" key="1">
    <citation type="submission" date="2023-10" db="EMBL/GenBank/DDBJ databases">
        <authorList>
            <person name="Domelevo Entfellner J.-B."/>
        </authorList>
    </citation>
    <scope>NUCLEOTIDE SEQUENCE</scope>
</reference>
<accession>A0AA86TGF7</accession>
<name>A0AA86TGF7_9FABA</name>
<proteinExistence type="predicted"/>
<dbReference type="Proteomes" id="UP001189624">
    <property type="component" value="Chromosome 6"/>
</dbReference>
<sequence length="76" mass="8358">MLQRGPRRVGIAALPDKVGTTVSRNETAVSPLVSGKTVVSPNETAVLPNGMVVSTLWVEFLIFRVQKFFLFEYGAY</sequence>
<evidence type="ECO:0000313" key="1">
    <source>
        <dbReference type="EMBL" id="CAJ1965470.1"/>
    </source>
</evidence>
<gene>
    <name evidence="1" type="ORF">AYBTSS11_LOCUS20859</name>
</gene>
<dbReference type="AlphaFoldDB" id="A0AA86TGF7"/>